<gene>
    <name evidence="4" type="ORF">SAMN04488518_10533</name>
</gene>
<dbReference type="Gene3D" id="3.20.20.10">
    <property type="entry name" value="Alanine racemase"/>
    <property type="match status" value="1"/>
</dbReference>
<dbReference type="InterPro" id="IPR042208">
    <property type="entry name" value="D-ser_dehydrat-like_sf"/>
</dbReference>
<proteinExistence type="inferred from homology"/>
<reference evidence="4 5" key="1">
    <citation type="submission" date="2016-10" db="EMBL/GenBank/DDBJ databases">
        <authorList>
            <person name="Varghese N."/>
            <person name="Submissions S."/>
        </authorList>
    </citation>
    <scope>NUCLEOTIDE SEQUENCE [LARGE SCALE GENOMIC DNA]</scope>
    <source>
        <strain evidence="4 5">DSM 16392</strain>
    </source>
</reference>
<evidence type="ECO:0000313" key="4">
    <source>
        <dbReference type="EMBL" id="SFK42047.1"/>
    </source>
</evidence>
<dbReference type="InterPro" id="IPR029066">
    <property type="entry name" value="PLP-binding_barrel"/>
</dbReference>
<dbReference type="Gene3D" id="2.40.37.20">
    <property type="entry name" value="D-serine dehydratase-like domain"/>
    <property type="match status" value="1"/>
</dbReference>
<dbReference type="PANTHER" id="PTHR28004">
    <property type="entry name" value="ZGC:162816-RELATED"/>
    <property type="match status" value="1"/>
</dbReference>
<dbReference type="InterPro" id="IPR051466">
    <property type="entry name" value="D-amino_acid_metab_enzyme"/>
</dbReference>
<protein>
    <submittedName>
        <fullName evidence="4">D-3-hydroxyaspartate aldolase</fullName>
    </submittedName>
</protein>
<evidence type="ECO:0000313" key="5">
    <source>
        <dbReference type="Proteomes" id="UP000199598"/>
    </source>
</evidence>
<dbReference type="SMART" id="SM01119">
    <property type="entry name" value="D-ser_dehydrat"/>
    <property type="match status" value="1"/>
</dbReference>
<dbReference type="Proteomes" id="UP000199598">
    <property type="component" value="Unassembled WGS sequence"/>
</dbReference>
<evidence type="ECO:0000256" key="2">
    <source>
        <dbReference type="ARBA" id="ARBA00023239"/>
    </source>
</evidence>
<dbReference type="RefSeq" id="WP_093519229.1">
    <property type="nucleotide sequence ID" value="NZ_FOSK01000005.1"/>
</dbReference>
<name>A0A1I3ZDB9_9HYPH</name>
<dbReference type="InterPro" id="IPR001608">
    <property type="entry name" value="Ala_racemase_N"/>
</dbReference>
<dbReference type="SUPFAM" id="SSF51419">
    <property type="entry name" value="PLP-binding barrel"/>
    <property type="match status" value="1"/>
</dbReference>
<dbReference type="InterPro" id="IPR026956">
    <property type="entry name" value="D-ser_dehydrat-like_dom"/>
</dbReference>
<evidence type="ECO:0000259" key="3">
    <source>
        <dbReference type="SMART" id="SM01119"/>
    </source>
</evidence>
<dbReference type="CDD" id="cd06819">
    <property type="entry name" value="PLPDE_III_LS_D-TA"/>
    <property type="match status" value="1"/>
</dbReference>
<comment type="caution">
    <text evidence="4">The sequence shown here is derived from an EMBL/GenBank/DDBJ whole genome shotgun (WGS) entry which is preliminary data.</text>
</comment>
<dbReference type="Pfam" id="PF01168">
    <property type="entry name" value="Ala_racemase_N"/>
    <property type="match status" value="1"/>
</dbReference>
<organism evidence="4 5">
    <name type="scientific">Pseudovibrio ascidiaceicola</name>
    <dbReference type="NCBI Taxonomy" id="285279"/>
    <lineage>
        <taxon>Bacteria</taxon>
        <taxon>Pseudomonadati</taxon>
        <taxon>Pseudomonadota</taxon>
        <taxon>Alphaproteobacteria</taxon>
        <taxon>Hyphomicrobiales</taxon>
        <taxon>Stappiaceae</taxon>
        <taxon>Pseudovibrio</taxon>
    </lineage>
</organism>
<sequence length="383" mass="41591">MTSDLSQYTIGYDIPALPGMKLDDVQTPALIVDLDAFDHNLLKMRDEIAKYGVRHRAHCKMHKSAEIAKLQIEQGNACGVCCQKVSEAEALARAGLTDIMVSNEVCDPYKIDRLAQLPKLGARILVCTDNLANIADLSQAAVKHATQLEVLVELDCGGARCGVADSAAVLQLVTAIIAAPNLRFAGIQSYQGAAQHAYDYADRKALLDTAITITKDAVDLLESKEIHCDIVGGAGTGSYPFEAASGVFNELQCGSYLFMDADYRKVKDKDGKHLSAFEHALFLLTSIMSTDIDGQAVCDAGLKAHSIDSGPPTVFERPDLQSLDYSDEHGVLKDPQNSLKLNDKIKLVPGHCDPTCNLHDWYVGVRNGVVETLWHVTARGKFY</sequence>
<dbReference type="Pfam" id="PF14031">
    <property type="entry name" value="D-ser_dehydrat"/>
    <property type="match status" value="1"/>
</dbReference>
<dbReference type="PANTHER" id="PTHR28004:SF2">
    <property type="entry name" value="D-SERINE DEHYDRATASE"/>
    <property type="match status" value="1"/>
</dbReference>
<evidence type="ECO:0000256" key="1">
    <source>
        <dbReference type="ARBA" id="ARBA00005323"/>
    </source>
</evidence>
<comment type="similarity">
    <text evidence="1">Belongs to the DSD1 family.</text>
</comment>
<feature type="domain" description="D-serine dehydratase-like" evidence="3">
    <location>
        <begin position="280"/>
        <end position="366"/>
    </location>
</feature>
<accession>A0A1I3ZDB9</accession>
<keyword evidence="2" id="KW-0456">Lyase</keyword>
<dbReference type="EMBL" id="FOSK01000005">
    <property type="protein sequence ID" value="SFK42047.1"/>
    <property type="molecule type" value="Genomic_DNA"/>
</dbReference>
<keyword evidence="5" id="KW-1185">Reference proteome</keyword>